<comment type="caution">
    <text evidence="4">The sequence shown here is derived from an EMBL/GenBank/DDBJ whole genome shotgun (WGS) entry which is preliminary data.</text>
</comment>
<reference evidence="5" key="1">
    <citation type="journal article" date="2019" name="Int. J. Syst. Evol. Microbiol.">
        <title>The Global Catalogue of Microorganisms (GCM) 10K type strain sequencing project: providing services to taxonomists for standard genome sequencing and annotation.</title>
        <authorList>
            <consortium name="The Broad Institute Genomics Platform"/>
            <consortium name="The Broad Institute Genome Sequencing Center for Infectious Disease"/>
            <person name="Wu L."/>
            <person name="Ma J."/>
        </authorList>
    </citation>
    <scope>NUCLEOTIDE SEQUENCE [LARGE SCALE GENOMIC DNA]</scope>
    <source>
        <strain evidence="5">CGMCC 1.7693</strain>
    </source>
</reference>
<organism evidence="4 5">
    <name type="scientific">Oceanobacillus neutriphilus</name>
    <dbReference type="NCBI Taxonomy" id="531815"/>
    <lineage>
        <taxon>Bacteria</taxon>
        <taxon>Bacillati</taxon>
        <taxon>Bacillota</taxon>
        <taxon>Bacilli</taxon>
        <taxon>Bacillales</taxon>
        <taxon>Bacillaceae</taxon>
        <taxon>Oceanobacillus</taxon>
    </lineage>
</organism>
<dbReference type="EMBL" id="BMLW01000025">
    <property type="protein sequence ID" value="GGP17101.1"/>
    <property type="molecule type" value="Genomic_DNA"/>
</dbReference>
<evidence type="ECO:0000256" key="1">
    <source>
        <dbReference type="ARBA" id="ARBA00022741"/>
    </source>
</evidence>
<dbReference type="Pfam" id="PF10431">
    <property type="entry name" value="ClpB_D2-small"/>
    <property type="match status" value="1"/>
</dbReference>
<evidence type="ECO:0000256" key="2">
    <source>
        <dbReference type="ARBA" id="ARBA00022840"/>
    </source>
</evidence>
<evidence type="ECO:0000259" key="3">
    <source>
        <dbReference type="SMART" id="SM01086"/>
    </source>
</evidence>
<name>A0ABQ2P398_9BACI</name>
<keyword evidence="2" id="KW-0067">ATP-binding</keyword>
<dbReference type="SUPFAM" id="SSF52540">
    <property type="entry name" value="P-loop containing nucleoside triphosphate hydrolases"/>
    <property type="match status" value="1"/>
</dbReference>
<dbReference type="InterPro" id="IPR027417">
    <property type="entry name" value="P-loop_NTPase"/>
</dbReference>
<keyword evidence="5" id="KW-1185">Reference proteome</keyword>
<accession>A0ABQ2P398</accession>
<keyword evidence="1" id="KW-0547">Nucleotide-binding</keyword>
<dbReference type="Gene3D" id="1.10.8.60">
    <property type="match status" value="1"/>
</dbReference>
<gene>
    <name evidence="4" type="ORF">GCM10011346_51730</name>
</gene>
<dbReference type="Proteomes" id="UP000641206">
    <property type="component" value="Unassembled WGS sequence"/>
</dbReference>
<dbReference type="SMART" id="SM01086">
    <property type="entry name" value="ClpB_D2-small"/>
    <property type="match status" value="1"/>
</dbReference>
<sequence length="65" mass="7727">MTVTQEAKDWLIDKGYDEELGARPLRRVIEQEVRDKITDYYLDNIDVKEIKIDVQDNEITVNKED</sequence>
<proteinExistence type="predicted"/>
<evidence type="ECO:0000313" key="5">
    <source>
        <dbReference type="Proteomes" id="UP000641206"/>
    </source>
</evidence>
<evidence type="ECO:0000313" key="4">
    <source>
        <dbReference type="EMBL" id="GGP17101.1"/>
    </source>
</evidence>
<feature type="domain" description="Clp ATPase C-terminal" evidence="3">
    <location>
        <begin position="2"/>
        <end position="61"/>
    </location>
</feature>
<protein>
    <recommendedName>
        <fullName evidence="3">Clp ATPase C-terminal domain-containing protein</fullName>
    </recommendedName>
</protein>
<dbReference type="InterPro" id="IPR019489">
    <property type="entry name" value="Clp_ATPase_C"/>
</dbReference>